<name>A0ACC2V1S1_9TREE</name>
<proteinExistence type="predicted"/>
<gene>
    <name evidence="1" type="ORF">QFC19_008421</name>
</gene>
<sequence length="314" mass="34725">MEKDKNQTSAALLEQLVYIDNFINSGSNSTAGDQTPNLDMDGQLSIDLAAFADDSFIFPDEDKPKDEGPSGDQNDFDHNFGAPDPHMNPLDISPIDAQYNTGAGTGANKNNVLGNINLSLLPKFPVPPGAKSSLESAGLSQNQIDLLSALIAQHQHSQGNQVYGINPENAGGDPEMMGQSSSMNLRNLQYQSPVRQHNLLQSDDAISIKSESTTMFETPTPQTPFSNQEDNASEFDKRRRNTAASARFRIKKKMKEKQMEDKISNLNQSIKQFENKIQQLEVENRILRTLIIEKGSEKSDNELKMLKERARSGI</sequence>
<dbReference type="EMBL" id="JASBWR010000125">
    <property type="protein sequence ID" value="KAJ9093294.1"/>
    <property type="molecule type" value="Genomic_DNA"/>
</dbReference>
<reference evidence="1" key="1">
    <citation type="submission" date="2023-04" db="EMBL/GenBank/DDBJ databases">
        <title>Draft Genome sequencing of Naganishia species isolated from polar environments using Oxford Nanopore Technology.</title>
        <authorList>
            <person name="Leo P."/>
            <person name="Venkateswaran K."/>
        </authorList>
    </citation>
    <scope>NUCLEOTIDE SEQUENCE</scope>
    <source>
        <strain evidence="1">MNA-CCFEE 5261</strain>
    </source>
</reference>
<accession>A0ACC2V1S1</accession>
<keyword evidence="2" id="KW-1185">Reference proteome</keyword>
<organism evidence="1 2">
    <name type="scientific">Naganishia cerealis</name>
    <dbReference type="NCBI Taxonomy" id="610337"/>
    <lineage>
        <taxon>Eukaryota</taxon>
        <taxon>Fungi</taxon>
        <taxon>Dikarya</taxon>
        <taxon>Basidiomycota</taxon>
        <taxon>Agaricomycotina</taxon>
        <taxon>Tremellomycetes</taxon>
        <taxon>Filobasidiales</taxon>
        <taxon>Filobasidiaceae</taxon>
        <taxon>Naganishia</taxon>
    </lineage>
</organism>
<evidence type="ECO:0000313" key="1">
    <source>
        <dbReference type="EMBL" id="KAJ9093294.1"/>
    </source>
</evidence>
<dbReference type="Proteomes" id="UP001241377">
    <property type="component" value="Unassembled WGS sequence"/>
</dbReference>
<protein>
    <submittedName>
        <fullName evidence="1">Uncharacterized protein</fullName>
    </submittedName>
</protein>
<comment type="caution">
    <text evidence="1">The sequence shown here is derived from an EMBL/GenBank/DDBJ whole genome shotgun (WGS) entry which is preliminary data.</text>
</comment>
<evidence type="ECO:0000313" key="2">
    <source>
        <dbReference type="Proteomes" id="UP001241377"/>
    </source>
</evidence>